<name>A0A5C6A9A8_9BACT</name>
<sequence>MLRLLPFVILITSLITSLPGNDSAKAASPTGWSPIIIPTGEYRAQIQAMPIHRRPGRPLHVYGNTIRMIEQAQTADAPVRPLRQILFGASTLMPSRR</sequence>
<evidence type="ECO:0000313" key="1">
    <source>
        <dbReference type="EMBL" id="TWT96572.1"/>
    </source>
</evidence>
<accession>A0A5C6A9A8</accession>
<reference evidence="1 2" key="1">
    <citation type="submission" date="2019-02" db="EMBL/GenBank/DDBJ databases">
        <title>Deep-cultivation of Planctomycetes and their phenomic and genomic characterization uncovers novel biology.</title>
        <authorList>
            <person name="Wiegand S."/>
            <person name="Jogler M."/>
            <person name="Boedeker C."/>
            <person name="Pinto D."/>
            <person name="Vollmers J."/>
            <person name="Rivas-Marin E."/>
            <person name="Kohn T."/>
            <person name="Peeters S.H."/>
            <person name="Heuer A."/>
            <person name="Rast P."/>
            <person name="Oberbeckmann S."/>
            <person name="Bunk B."/>
            <person name="Jeske O."/>
            <person name="Meyerdierks A."/>
            <person name="Storesund J.E."/>
            <person name="Kallscheuer N."/>
            <person name="Luecker S."/>
            <person name="Lage O.M."/>
            <person name="Pohl T."/>
            <person name="Merkel B.J."/>
            <person name="Hornburger P."/>
            <person name="Mueller R.-W."/>
            <person name="Bruemmer F."/>
            <person name="Labrenz M."/>
            <person name="Spormann A.M."/>
            <person name="Op Den Camp H."/>
            <person name="Overmann J."/>
            <person name="Amann R."/>
            <person name="Jetten M.S.M."/>
            <person name="Mascher T."/>
            <person name="Medema M.H."/>
            <person name="Devos D.P."/>
            <person name="Kaster A.-K."/>
            <person name="Ovreas L."/>
            <person name="Rohde M."/>
            <person name="Galperin M.Y."/>
            <person name="Jogler C."/>
        </authorList>
    </citation>
    <scope>NUCLEOTIDE SEQUENCE [LARGE SCALE GENOMIC DNA]</scope>
    <source>
        <strain evidence="1 2">Pla100</strain>
    </source>
</reference>
<keyword evidence="2" id="KW-1185">Reference proteome</keyword>
<gene>
    <name evidence="1" type="ORF">Pla100_30550</name>
</gene>
<dbReference type="Proteomes" id="UP000316213">
    <property type="component" value="Unassembled WGS sequence"/>
</dbReference>
<comment type="caution">
    <text evidence="1">The sequence shown here is derived from an EMBL/GenBank/DDBJ whole genome shotgun (WGS) entry which is preliminary data.</text>
</comment>
<dbReference type="AlphaFoldDB" id="A0A5C6A9A8"/>
<proteinExistence type="predicted"/>
<protein>
    <submittedName>
        <fullName evidence="1">Uncharacterized protein</fullName>
    </submittedName>
</protein>
<evidence type="ECO:0000313" key="2">
    <source>
        <dbReference type="Proteomes" id="UP000316213"/>
    </source>
</evidence>
<dbReference type="EMBL" id="SJPM01000005">
    <property type="protein sequence ID" value="TWT96572.1"/>
    <property type="molecule type" value="Genomic_DNA"/>
</dbReference>
<organism evidence="1 2">
    <name type="scientific">Neorhodopirellula pilleata</name>
    <dbReference type="NCBI Taxonomy" id="2714738"/>
    <lineage>
        <taxon>Bacteria</taxon>
        <taxon>Pseudomonadati</taxon>
        <taxon>Planctomycetota</taxon>
        <taxon>Planctomycetia</taxon>
        <taxon>Pirellulales</taxon>
        <taxon>Pirellulaceae</taxon>
        <taxon>Neorhodopirellula</taxon>
    </lineage>
</organism>